<evidence type="ECO:0000313" key="1">
    <source>
        <dbReference type="EMBL" id="MBS8122122.1"/>
    </source>
</evidence>
<dbReference type="EMBL" id="JAEDAM010000043">
    <property type="protein sequence ID" value="MBS8122122.1"/>
    <property type="molecule type" value="Genomic_DNA"/>
</dbReference>
<dbReference type="Proteomes" id="UP000680365">
    <property type="component" value="Unassembled WGS sequence"/>
</dbReference>
<accession>A0ABS5QLS6</accession>
<proteinExistence type="predicted"/>
<gene>
    <name evidence="1" type="ORF">VAMP_119n24</name>
</gene>
<comment type="caution">
    <text evidence="1">The sequence shown here is derived from an EMBL/GenBank/DDBJ whole genome shotgun (WGS) entry which is preliminary data.</text>
</comment>
<evidence type="ECO:0000313" key="2">
    <source>
        <dbReference type="Proteomes" id="UP000680365"/>
    </source>
</evidence>
<name>A0ABS5QLS6_9BACT</name>
<organism evidence="1 2">
    <name type="scientific">Candidatus Vampirococcus lugosii</name>
    <dbReference type="NCBI Taxonomy" id="2789015"/>
    <lineage>
        <taxon>Bacteria</taxon>
        <taxon>Candidatus Absconditibacteriota</taxon>
        <taxon>Vampirococcus</taxon>
    </lineage>
</organism>
<protein>
    <submittedName>
        <fullName evidence="1">Uncharacterized protein</fullName>
    </submittedName>
</protein>
<sequence>MKKINKIMENLKKKSLNVVRVDKDEFELDNGDVYPIPFELDIDEDISVWEFQKILDSSKEIILKILEQSNE</sequence>
<reference evidence="1 2" key="1">
    <citation type="journal article" date="2021" name="Nat. Commun.">
        <title>Reductive evolution and unique predatory mode in the CPR bacterium Vampirococcus lugosii.</title>
        <authorList>
            <person name="Moreira D."/>
            <person name="Zivanovic Y."/>
            <person name="Lopez-Archilla A.I."/>
            <person name="Iniesto M."/>
            <person name="Lopez-Garcia P."/>
        </authorList>
    </citation>
    <scope>NUCLEOTIDE SEQUENCE [LARGE SCALE GENOMIC DNA]</scope>
    <source>
        <strain evidence="1">Chiprana</strain>
    </source>
</reference>
<keyword evidence="2" id="KW-1185">Reference proteome</keyword>
<dbReference type="RefSeq" id="WP_213349334.1">
    <property type="nucleotide sequence ID" value="NZ_JAEDAM010000043.1"/>
</dbReference>